<dbReference type="Proteomes" id="UP001205601">
    <property type="component" value="Unassembled WGS sequence"/>
</dbReference>
<dbReference type="GO" id="GO:0005524">
    <property type="term" value="F:ATP binding"/>
    <property type="evidence" value="ECO:0007669"/>
    <property type="project" value="UniProtKB-KW"/>
</dbReference>
<dbReference type="PANTHER" id="PTHR43297">
    <property type="entry name" value="OLIGOPEPTIDE TRANSPORT ATP-BINDING PROTEIN APPD"/>
    <property type="match status" value="1"/>
</dbReference>
<accession>A0ABT2NSS0</accession>
<keyword evidence="7" id="KW-0472">Membrane</keyword>
<evidence type="ECO:0000256" key="4">
    <source>
        <dbReference type="ARBA" id="ARBA00022475"/>
    </source>
</evidence>
<evidence type="ECO:0000259" key="8">
    <source>
        <dbReference type="PROSITE" id="PS50893"/>
    </source>
</evidence>
<dbReference type="InterPro" id="IPR017871">
    <property type="entry name" value="ABC_transporter-like_CS"/>
</dbReference>
<dbReference type="InterPro" id="IPR027417">
    <property type="entry name" value="P-loop_NTPase"/>
</dbReference>
<evidence type="ECO:0000256" key="6">
    <source>
        <dbReference type="ARBA" id="ARBA00022840"/>
    </source>
</evidence>
<gene>
    <name evidence="9" type="ORF">N5I32_20900</name>
</gene>
<name>A0ABT2NSS0_9RHOB</name>
<evidence type="ECO:0000256" key="7">
    <source>
        <dbReference type="ARBA" id="ARBA00023136"/>
    </source>
</evidence>
<keyword evidence="6 9" id="KW-0067">ATP-binding</keyword>
<dbReference type="Pfam" id="PF08352">
    <property type="entry name" value="oligo_HPY"/>
    <property type="match status" value="1"/>
</dbReference>
<dbReference type="InterPro" id="IPR003439">
    <property type="entry name" value="ABC_transporter-like_ATP-bd"/>
</dbReference>
<dbReference type="SMART" id="SM00382">
    <property type="entry name" value="AAA"/>
    <property type="match status" value="1"/>
</dbReference>
<evidence type="ECO:0000256" key="5">
    <source>
        <dbReference type="ARBA" id="ARBA00022741"/>
    </source>
</evidence>
<dbReference type="PANTHER" id="PTHR43297:SF2">
    <property type="entry name" value="DIPEPTIDE TRANSPORT ATP-BINDING PROTEIN DPPD"/>
    <property type="match status" value="1"/>
</dbReference>
<reference evidence="10" key="1">
    <citation type="submission" date="2023-07" db="EMBL/GenBank/DDBJ databases">
        <title>Defluviimonas sediminis sp. nov., isolated from mangrove sediment.</title>
        <authorList>
            <person name="Liu L."/>
            <person name="Li J."/>
            <person name="Huang Y."/>
            <person name="Pan J."/>
            <person name="Li M."/>
        </authorList>
    </citation>
    <scope>NUCLEOTIDE SEQUENCE [LARGE SCALE GENOMIC DNA]</scope>
    <source>
        <strain evidence="10">FT324</strain>
    </source>
</reference>
<keyword evidence="5" id="KW-0547">Nucleotide-binding</keyword>
<dbReference type="InterPro" id="IPR050388">
    <property type="entry name" value="ABC_Ni/Peptide_Import"/>
</dbReference>
<organism evidence="9 10">
    <name type="scientific">Albidovulum sediminis</name>
    <dbReference type="NCBI Taxonomy" id="3066345"/>
    <lineage>
        <taxon>Bacteria</taxon>
        <taxon>Pseudomonadati</taxon>
        <taxon>Pseudomonadota</taxon>
        <taxon>Alphaproteobacteria</taxon>
        <taxon>Rhodobacterales</taxon>
        <taxon>Paracoccaceae</taxon>
        <taxon>Albidovulum</taxon>
    </lineage>
</organism>
<evidence type="ECO:0000256" key="2">
    <source>
        <dbReference type="ARBA" id="ARBA00005417"/>
    </source>
</evidence>
<protein>
    <submittedName>
        <fullName evidence="9">ABC transporter ATP-binding protein</fullName>
    </submittedName>
</protein>
<keyword evidence="10" id="KW-1185">Reference proteome</keyword>
<dbReference type="Gene3D" id="3.40.50.300">
    <property type="entry name" value="P-loop containing nucleotide triphosphate hydrolases"/>
    <property type="match status" value="1"/>
</dbReference>
<dbReference type="CDD" id="cd03257">
    <property type="entry name" value="ABC_NikE_OppD_transporters"/>
    <property type="match status" value="1"/>
</dbReference>
<dbReference type="InterPro" id="IPR013563">
    <property type="entry name" value="Oligopep_ABC_C"/>
</dbReference>
<comment type="caution">
    <text evidence="9">The sequence shown here is derived from an EMBL/GenBank/DDBJ whole genome shotgun (WGS) entry which is preliminary data.</text>
</comment>
<proteinExistence type="inferred from homology"/>
<dbReference type="InterPro" id="IPR003593">
    <property type="entry name" value="AAA+_ATPase"/>
</dbReference>
<evidence type="ECO:0000256" key="3">
    <source>
        <dbReference type="ARBA" id="ARBA00022448"/>
    </source>
</evidence>
<keyword evidence="4" id="KW-1003">Cell membrane</keyword>
<dbReference type="Pfam" id="PF00005">
    <property type="entry name" value="ABC_tran"/>
    <property type="match status" value="1"/>
</dbReference>
<evidence type="ECO:0000256" key="1">
    <source>
        <dbReference type="ARBA" id="ARBA00004417"/>
    </source>
</evidence>
<comment type="subcellular location">
    <subcellularLocation>
        <location evidence="1">Cell inner membrane</location>
        <topology evidence="1">Peripheral membrane protein</topology>
    </subcellularLocation>
</comment>
<sequence length="321" mass="34296">MRDLLNVESLTISYRTRDHLVTALLEVSLTLAQGEILGIIGESGCGKSTFSSVIGKLLGPAGVVENGHITFGGKDVLSFSGQELRSYRANDIAYVFQDPMNTLDPTKTIGAQFRRLISASAWRQKAIEALAHVGLTDWRRVLPSYPHQLSGGMAQRAVIAMALIRKPRLLIADEPTAALDASIRCSVMDLLTAWCAEIGSAMIIISHDIPVISNYCDRIGVMYAGRFVEIAPAEDFIVGPRHPYAMALLASEPGQEGEDAVLQSLEGSPPPSISRAPGCAFADRCIYRTAPCSAGFPPLVACGSSKVACIRLGDIHGEAAS</sequence>
<evidence type="ECO:0000313" key="9">
    <source>
        <dbReference type="EMBL" id="MCT8331983.1"/>
    </source>
</evidence>
<dbReference type="RefSeq" id="WP_261497845.1">
    <property type="nucleotide sequence ID" value="NZ_JAOCQF010000010.1"/>
</dbReference>
<dbReference type="SUPFAM" id="SSF52540">
    <property type="entry name" value="P-loop containing nucleoside triphosphate hydrolases"/>
    <property type="match status" value="1"/>
</dbReference>
<comment type="similarity">
    <text evidence="2">Belongs to the ABC transporter superfamily.</text>
</comment>
<keyword evidence="3" id="KW-0813">Transport</keyword>
<evidence type="ECO:0000313" key="10">
    <source>
        <dbReference type="Proteomes" id="UP001205601"/>
    </source>
</evidence>
<feature type="domain" description="ABC transporter" evidence="8">
    <location>
        <begin position="5"/>
        <end position="249"/>
    </location>
</feature>
<dbReference type="PROSITE" id="PS00211">
    <property type="entry name" value="ABC_TRANSPORTER_1"/>
    <property type="match status" value="1"/>
</dbReference>
<dbReference type="EMBL" id="JAOCQF010000010">
    <property type="protein sequence ID" value="MCT8331983.1"/>
    <property type="molecule type" value="Genomic_DNA"/>
</dbReference>
<dbReference type="NCBIfam" id="TIGR01727">
    <property type="entry name" value="oligo_HPY"/>
    <property type="match status" value="1"/>
</dbReference>
<dbReference type="PROSITE" id="PS50893">
    <property type="entry name" value="ABC_TRANSPORTER_2"/>
    <property type="match status" value="1"/>
</dbReference>